<dbReference type="Proteomes" id="UP001594351">
    <property type="component" value="Unassembled WGS sequence"/>
</dbReference>
<accession>A0ABV6YTS8</accession>
<sequence>MFTEQDLRNASFWQNQPNKFRVQALESVSQNVKRFTISREG</sequence>
<evidence type="ECO:0000313" key="1">
    <source>
        <dbReference type="EMBL" id="MFC1849573.1"/>
    </source>
</evidence>
<keyword evidence="2" id="KW-1185">Reference proteome</keyword>
<dbReference type="EMBL" id="JBHPBY010000046">
    <property type="protein sequence ID" value="MFC1849573.1"/>
    <property type="molecule type" value="Genomic_DNA"/>
</dbReference>
<comment type="caution">
    <text evidence="1">The sequence shown here is derived from an EMBL/GenBank/DDBJ whole genome shotgun (WGS) entry which is preliminary data.</text>
</comment>
<organism evidence="1 2">
    <name type="scientific">candidate division CSSED10-310 bacterium</name>
    <dbReference type="NCBI Taxonomy" id="2855610"/>
    <lineage>
        <taxon>Bacteria</taxon>
        <taxon>Bacteria division CSSED10-310</taxon>
    </lineage>
</organism>
<name>A0ABV6YTS8_UNCC1</name>
<protein>
    <submittedName>
        <fullName evidence="1">Uncharacterized protein</fullName>
    </submittedName>
</protein>
<gene>
    <name evidence="1" type="ORF">ACFL27_05115</name>
</gene>
<proteinExistence type="predicted"/>
<evidence type="ECO:0000313" key="2">
    <source>
        <dbReference type="Proteomes" id="UP001594351"/>
    </source>
</evidence>
<reference evidence="1 2" key="1">
    <citation type="submission" date="2024-09" db="EMBL/GenBank/DDBJ databases">
        <title>Laminarin stimulates single cell rates of sulfate reduction while oxygen inhibits transcriptomic activity in coastal marine sediment.</title>
        <authorList>
            <person name="Lindsay M."/>
            <person name="Orcutt B."/>
            <person name="Emerson D."/>
            <person name="Stepanauskas R."/>
            <person name="D'Angelo T."/>
        </authorList>
    </citation>
    <scope>NUCLEOTIDE SEQUENCE [LARGE SCALE GENOMIC DNA]</scope>
    <source>
        <strain evidence="1">SAG AM-311-K15</strain>
    </source>
</reference>